<protein>
    <submittedName>
        <fullName evidence="1">Uncharacterized protein</fullName>
    </submittedName>
</protein>
<evidence type="ECO:0000313" key="1">
    <source>
        <dbReference type="EMBL" id="MPM91920.1"/>
    </source>
</evidence>
<proteinExistence type="predicted"/>
<name>A0A645DR09_9ZZZZ</name>
<organism evidence="1">
    <name type="scientific">bioreactor metagenome</name>
    <dbReference type="NCBI Taxonomy" id="1076179"/>
    <lineage>
        <taxon>unclassified sequences</taxon>
        <taxon>metagenomes</taxon>
        <taxon>ecological metagenomes</taxon>
    </lineage>
</organism>
<dbReference type="EMBL" id="VSSQ01038919">
    <property type="protein sequence ID" value="MPM91920.1"/>
    <property type="molecule type" value="Genomic_DNA"/>
</dbReference>
<accession>A0A645DR09</accession>
<dbReference type="AlphaFoldDB" id="A0A645DR09"/>
<reference evidence="1" key="1">
    <citation type="submission" date="2019-08" db="EMBL/GenBank/DDBJ databases">
        <authorList>
            <person name="Kucharzyk K."/>
            <person name="Murdoch R.W."/>
            <person name="Higgins S."/>
            <person name="Loffler F."/>
        </authorList>
    </citation>
    <scope>NUCLEOTIDE SEQUENCE</scope>
</reference>
<sequence>MLPVAVIAGGRKPDHRLFRLLHGTIFHIQIQRGNANLVFLQRNGIAKIIAVFFALQFGIPYHLRPGVEVIYPHALVPVHINKTDLVIDFFAVRKHQPLTFEIRVIIATGTVKLKTIRRIQHIGYQPVDFVGDNLPFNIGKLSLHI</sequence>
<comment type="caution">
    <text evidence="1">The sequence shown here is derived from an EMBL/GenBank/DDBJ whole genome shotgun (WGS) entry which is preliminary data.</text>
</comment>
<gene>
    <name evidence="1" type="ORF">SDC9_139054</name>
</gene>